<keyword evidence="1" id="KW-1133">Transmembrane helix</keyword>
<organism evidence="2">
    <name type="scientific">Sypharochiton pelliserpentis</name>
    <dbReference type="NCBI Taxonomy" id="256427"/>
    <lineage>
        <taxon>Eukaryota</taxon>
        <taxon>Metazoa</taxon>
        <taxon>Spiralia</taxon>
        <taxon>Lophotrochozoa</taxon>
        <taxon>Mollusca</taxon>
        <taxon>Polyplacophora</taxon>
        <taxon>Neoloricata</taxon>
        <taxon>Chitonida</taxon>
        <taxon>Chitonina</taxon>
        <taxon>Chitonidae</taxon>
        <taxon>Chitoninae</taxon>
        <taxon>Sypharochiton</taxon>
    </lineage>
</organism>
<proteinExistence type="predicted"/>
<dbReference type="RefSeq" id="YP_009034068.1">
    <property type="nucleotide sequence ID" value="NC_024174.1"/>
</dbReference>
<dbReference type="GeneID" id="19524189"/>
<geneLocation type="mitochondrion" evidence="2"/>
<sequence length="165" mass="19084">MIMTLLFCLVLSITFTLPIILQPLSMGGLILINSLIMSLCVFYYIESWFGFILFLVYIGGMLVMFAYVTALTPNLVFKSEGVMKFFIFMISFWMFLLNKIEFFGLNFVIIPWNYLPEVFYQSFGASLFSFFNFMSLIGLVLILLLILLCVVKICFINKGPLRPFK</sequence>
<feature type="transmembrane region" description="Helical" evidence="1">
    <location>
        <begin position="52"/>
        <end position="70"/>
    </location>
</feature>
<name>A0A059UEZ4_9MOLL</name>
<reference evidence="2" key="1">
    <citation type="journal article" date="2014" name="Mitochondrial DNA">
        <title>The complete mitochondrial genomes of two chiton species (Sypharochiton pelliserpentis and Sypharochiton sinclairi) obtained using Illumina next generation sequencing.</title>
        <authorList>
            <person name="Veale A.J."/>
            <person name="Williams L."/>
            <person name="Tsai P."/>
            <person name="Thakur V."/>
            <person name="Lavery S."/>
        </authorList>
    </citation>
    <scope>NUCLEOTIDE SEQUENCE</scope>
</reference>
<dbReference type="CTD" id="4541"/>
<feature type="transmembrane region" description="Helical" evidence="1">
    <location>
        <begin position="129"/>
        <end position="155"/>
    </location>
</feature>
<evidence type="ECO:0000256" key="1">
    <source>
        <dbReference type="SAM" id="Phobius"/>
    </source>
</evidence>
<evidence type="ECO:0000313" key="2">
    <source>
        <dbReference type="EMBL" id="AHZ60687.1"/>
    </source>
</evidence>
<keyword evidence="1" id="KW-0472">Membrane</keyword>
<protein>
    <submittedName>
        <fullName evidence="2">NADH dehydrogenase subunit 6</fullName>
    </submittedName>
</protein>
<gene>
    <name evidence="2" type="primary">ND6</name>
</gene>
<keyword evidence="1" id="KW-0812">Transmembrane</keyword>
<dbReference type="EMBL" id="KJ534307">
    <property type="protein sequence ID" value="AHZ60687.1"/>
    <property type="molecule type" value="Genomic_DNA"/>
</dbReference>
<dbReference type="AlphaFoldDB" id="A0A059UEZ4"/>
<accession>A0A059UEZ4</accession>
<keyword evidence="2" id="KW-0496">Mitochondrion</keyword>